<evidence type="ECO:0000313" key="5">
    <source>
        <dbReference type="Proteomes" id="UP000298061"/>
    </source>
</evidence>
<reference evidence="4 5" key="1">
    <citation type="submission" date="2019-02" db="EMBL/GenBank/DDBJ databases">
        <title>Genome sequencing of the rare red list fungi Hericium alpestre (H. flagellum).</title>
        <authorList>
            <person name="Buettner E."/>
            <person name="Kellner H."/>
        </authorList>
    </citation>
    <scope>NUCLEOTIDE SEQUENCE [LARGE SCALE GENOMIC DNA]</scope>
    <source>
        <strain evidence="4 5">DSM 108284</strain>
    </source>
</reference>
<evidence type="ECO:0000256" key="1">
    <source>
        <dbReference type="ARBA" id="ARBA00023136"/>
    </source>
</evidence>
<dbReference type="Proteomes" id="UP000298061">
    <property type="component" value="Unassembled WGS sequence"/>
</dbReference>
<dbReference type="OrthoDB" id="5977743at2759"/>
<dbReference type="PANTHER" id="PTHR13315">
    <property type="entry name" value="METALLO PHOSPHOESTERASE RELATED"/>
    <property type="match status" value="1"/>
</dbReference>
<keyword evidence="1 3" id="KW-0472">Membrane</keyword>
<feature type="compositionally biased region" description="Gly residues" evidence="2">
    <location>
        <begin position="534"/>
        <end position="543"/>
    </location>
</feature>
<keyword evidence="3" id="KW-0812">Transmembrane</keyword>
<dbReference type="PANTHER" id="PTHR13315:SF4">
    <property type="entry name" value="METALLOPHOSPHOESTERASE, ISOFORM E"/>
    <property type="match status" value="1"/>
</dbReference>
<dbReference type="GO" id="GO:0016020">
    <property type="term" value="C:membrane"/>
    <property type="evidence" value="ECO:0007669"/>
    <property type="project" value="GOC"/>
</dbReference>
<feature type="transmembrane region" description="Helical" evidence="3">
    <location>
        <begin position="359"/>
        <end position="376"/>
    </location>
</feature>
<dbReference type="STRING" id="135208.A0A4Y9ZUR6"/>
<keyword evidence="3" id="KW-1133">Transmembrane helix</keyword>
<dbReference type="SUPFAM" id="SSF56300">
    <property type="entry name" value="Metallo-dependent phosphatases"/>
    <property type="match status" value="1"/>
</dbReference>
<evidence type="ECO:0000313" key="4">
    <source>
        <dbReference type="EMBL" id="TFY77984.1"/>
    </source>
</evidence>
<evidence type="ECO:0008006" key="6">
    <source>
        <dbReference type="Google" id="ProtNLM"/>
    </source>
</evidence>
<feature type="region of interest" description="Disordered" evidence="2">
    <location>
        <begin position="458"/>
        <end position="552"/>
    </location>
</feature>
<dbReference type="AlphaFoldDB" id="A0A4Y9ZUR6"/>
<name>A0A4Y9ZUR6_9AGAM</name>
<feature type="compositionally biased region" description="Low complexity" evidence="2">
    <location>
        <begin position="462"/>
        <end position="472"/>
    </location>
</feature>
<comment type="caution">
    <text evidence="4">The sequence shown here is derived from an EMBL/GenBank/DDBJ whole genome shotgun (WGS) entry which is preliminary data.</text>
</comment>
<sequence>MDDRAKVQGRLARMLVPDVLVNGLRLFWATLVIWGEIGLFFFSLSDCRWPDRAFRSISKATPTHVLLIADPQLLPPLSTRTWTQVFRDIYLHKSWSAVRHLRPNAVLFLGDMLAAGGSYRDDEGYTAYVKKFKDTFTIDPRVELLLRLKDGISLGASNSFTKRVRHRYQAYFGSVNQHLSIANHSLVLLDAPAAVDEDYLRADEACHSRIGHLLKMGRLKVRTNPVILFSHIPLHRAESRKCGPLRETGTIRRGVGHGWQSTLGKQTSRFLLDSLHPVIVFSADDRDYCDITHTLHDNSSTSIHEITVKSFSPTRHITRSGLQLLSLLPTSDEIMSEANSTTPRHAHKSCLLPSLNSPLASLYMPFFFLSLLLLLISHYRRTRRSQPILHSPTLRLSPTPTTVSPIPPSPYSSSSTYSYGYAYSNKPPHSPGAPLIRTPSQTAYFDLPANNERSVIGAGGLRTPRTPWTPWTPQSPGMSVGPDDDVEAEGGGHGSGRWDPAEGPRPGGPLVLVAGTPMKAKVHQGSGPRDGRGGDGGGGGGDSSDGESLFAS</sequence>
<organism evidence="4 5">
    <name type="scientific">Hericium alpestre</name>
    <dbReference type="NCBI Taxonomy" id="135208"/>
    <lineage>
        <taxon>Eukaryota</taxon>
        <taxon>Fungi</taxon>
        <taxon>Dikarya</taxon>
        <taxon>Basidiomycota</taxon>
        <taxon>Agaricomycotina</taxon>
        <taxon>Agaricomycetes</taxon>
        <taxon>Russulales</taxon>
        <taxon>Hericiaceae</taxon>
        <taxon>Hericium</taxon>
    </lineage>
</organism>
<accession>A0A4Y9ZUR6</accession>
<dbReference type="InterPro" id="IPR029052">
    <property type="entry name" value="Metallo-depent_PP-like"/>
</dbReference>
<feature type="transmembrane region" description="Helical" evidence="3">
    <location>
        <begin position="20"/>
        <end position="42"/>
    </location>
</feature>
<gene>
    <name evidence="4" type="ORF">EWM64_g6029</name>
</gene>
<dbReference type="GO" id="GO:0006506">
    <property type="term" value="P:GPI anchor biosynthetic process"/>
    <property type="evidence" value="ECO:0007669"/>
    <property type="project" value="InterPro"/>
</dbReference>
<evidence type="ECO:0000256" key="3">
    <source>
        <dbReference type="SAM" id="Phobius"/>
    </source>
</evidence>
<protein>
    <recommendedName>
        <fullName evidence="6">Calcineurin-like phosphoesterase domain-containing protein</fullName>
    </recommendedName>
</protein>
<dbReference type="GO" id="GO:0005783">
    <property type="term" value="C:endoplasmic reticulum"/>
    <property type="evidence" value="ECO:0007669"/>
    <property type="project" value="TreeGrafter"/>
</dbReference>
<proteinExistence type="predicted"/>
<evidence type="ECO:0000256" key="2">
    <source>
        <dbReference type="SAM" id="MobiDB-lite"/>
    </source>
</evidence>
<keyword evidence="5" id="KW-1185">Reference proteome</keyword>
<dbReference type="EMBL" id="SFCI01000776">
    <property type="protein sequence ID" value="TFY77984.1"/>
    <property type="molecule type" value="Genomic_DNA"/>
</dbReference>
<dbReference type="InterPro" id="IPR033308">
    <property type="entry name" value="PGAP5/Cdc1/Ted1"/>
</dbReference>